<dbReference type="EMBL" id="JXZB01000004">
    <property type="protein sequence ID" value="KIQ62917.1"/>
    <property type="molecule type" value="Genomic_DNA"/>
</dbReference>
<keyword evidence="3" id="KW-1185">Reference proteome</keyword>
<dbReference type="Proteomes" id="UP000032066">
    <property type="component" value="Unassembled WGS sequence"/>
</dbReference>
<evidence type="ECO:0000313" key="3">
    <source>
        <dbReference type="Proteomes" id="UP000032066"/>
    </source>
</evidence>
<sequence>MGRIREAAERAVISFCTDKHGGPAADLRAATFGGMLSQAAADHGHPIAAAVVSTLGAAAVAADTMFGHPEQPEGGYAGFTTDGDQPKRRWFR</sequence>
<gene>
    <name evidence="2" type="ORF">TR51_28955</name>
</gene>
<dbReference type="PATRIC" id="fig|2064.6.peg.6148"/>
<feature type="region of interest" description="Disordered" evidence="1">
    <location>
        <begin position="69"/>
        <end position="92"/>
    </location>
</feature>
<dbReference type="RefSeq" id="WP_043915219.1">
    <property type="nucleotide sequence ID" value="NZ_JXZB01000004.1"/>
</dbReference>
<protein>
    <submittedName>
        <fullName evidence="2">Uncharacterized protein</fullName>
    </submittedName>
</protein>
<evidence type="ECO:0000313" key="2">
    <source>
        <dbReference type="EMBL" id="KIQ62917.1"/>
    </source>
</evidence>
<comment type="caution">
    <text evidence="2">The sequence shown here is derived from an EMBL/GenBank/DDBJ whole genome shotgun (WGS) entry which is preliminary data.</text>
</comment>
<accession>A0A0D0PR96</accession>
<dbReference type="AlphaFoldDB" id="A0A0D0PR96"/>
<dbReference type="OrthoDB" id="9942626at2"/>
<proteinExistence type="predicted"/>
<organism evidence="2 3">
    <name type="scientific">Kitasatospora griseola</name>
    <name type="common">Streptomyces griseolosporeus</name>
    <dbReference type="NCBI Taxonomy" id="2064"/>
    <lineage>
        <taxon>Bacteria</taxon>
        <taxon>Bacillati</taxon>
        <taxon>Actinomycetota</taxon>
        <taxon>Actinomycetes</taxon>
        <taxon>Kitasatosporales</taxon>
        <taxon>Streptomycetaceae</taxon>
        <taxon>Kitasatospora</taxon>
    </lineage>
</organism>
<name>A0A0D0PR96_KITGR</name>
<reference evidence="2 3" key="1">
    <citation type="submission" date="2015-02" db="EMBL/GenBank/DDBJ databases">
        <title>Draft genome sequence of Kitasatospora griseola MF730-N6, a bafilomycin, terpentecin and satosporin producer.</title>
        <authorList>
            <person name="Arens J.C."/>
            <person name="Haltli B."/>
            <person name="Kerr R.G."/>
        </authorList>
    </citation>
    <scope>NUCLEOTIDE SEQUENCE [LARGE SCALE GENOMIC DNA]</scope>
    <source>
        <strain evidence="2 3">MF730-N6</strain>
    </source>
</reference>
<evidence type="ECO:0000256" key="1">
    <source>
        <dbReference type="SAM" id="MobiDB-lite"/>
    </source>
</evidence>